<feature type="compositionally biased region" description="Basic and acidic residues" evidence="1">
    <location>
        <begin position="170"/>
        <end position="182"/>
    </location>
</feature>
<evidence type="ECO:0000313" key="3">
    <source>
        <dbReference type="EMBL" id="KAG2856420.1"/>
    </source>
</evidence>
<accession>A0A329SKJ0</accession>
<protein>
    <recommendedName>
        <fullName evidence="2">Integrase catalytic domain-containing protein</fullName>
    </recommendedName>
</protein>
<evidence type="ECO:0000313" key="9">
    <source>
        <dbReference type="Proteomes" id="UP000251314"/>
    </source>
</evidence>
<dbReference type="Gene3D" id="3.30.420.10">
    <property type="entry name" value="Ribonuclease H-like superfamily/Ribonuclease H"/>
    <property type="match status" value="1"/>
</dbReference>
<evidence type="ECO:0000256" key="1">
    <source>
        <dbReference type="SAM" id="MobiDB-lite"/>
    </source>
</evidence>
<dbReference type="EMBL" id="RCML01000157">
    <property type="protein sequence ID" value="KAG2988218.1"/>
    <property type="molecule type" value="Genomic_DNA"/>
</dbReference>
<dbReference type="Proteomes" id="UP000736787">
    <property type="component" value="Unassembled WGS sequence"/>
</dbReference>
<dbReference type="EMBL" id="RCMI01000305">
    <property type="protein sequence ID" value="KAG2918655.1"/>
    <property type="molecule type" value="Genomic_DNA"/>
</dbReference>
<comment type="caution">
    <text evidence="8">The sequence shown here is derived from an EMBL/GenBank/DDBJ whole genome shotgun (WGS) entry which is preliminary data.</text>
</comment>
<organism evidence="8 9">
    <name type="scientific">Phytophthora cactorum</name>
    <dbReference type="NCBI Taxonomy" id="29920"/>
    <lineage>
        <taxon>Eukaryota</taxon>
        <taxon>Sar</taxon>
        <taxon>Stramenopiles</taxon>
        <taxon>Oomycota</taxon>
        <taxon>Peronosporomycetes</taxon>
        <taxon>Peronosporales</taxon>
        <taxon>Peronosporaceae</taxon>
        <taxon>Phytophthora</taxon>
    </lineage>
</organism>
<dbReference type="EMBL" id="MJFZ01000149">
    <property type="protein sequence ID" value="RAW36092.1"/>
    <property type="molecule type" value="Genomic_DNA"/>
</dbReference>
<evidence type="ECO:0000313" key="6">
    <source>
        <dbReference type="EMBL" id="KAG2988218.1"/>
    </source>
</evidence>
<dbReference type="Proteomes" id="UP000774804">
    <property type="component" value="Unassembled WGS sequence"/>
</dbReference>
<dbReference type="EMBL" id="RCMG01000334">
    <property type="protein sequence ID" value="KAG2856420.1"/>
    <property type="molecule type" value="Genomic_DNA"/>
</dbReference>
<dbReference type="AlphaFoldDB" id="A0A329SKJ0"/>
<dbReference type="EMBL" id="RCMV01000283">
    <property type="protein sequence ID" value="KAG3220032.1"/>
    <property type="molecule type" value="Genomic_DNA"/>
</dbReference>
<sequence length="193" mass="22464">MIAAVEYVTRYAVAATVKQHTAENVAKFLMQKVVLQLGPFRELLADGAPELTGLVMKQLVELLQAQPVNPVPYRPHAIGLVERFHRTWNDCVATYMNNDEQRDWDLWVDFAVYAYNSGQHTTVKLSPNELMMERRLRSPKELLRTENVSEAGDVTEYHRKLITTMKHSLKSSERVREQDQQRQAKYYSRRTKQ</sequence>
<feature type="region of interest" description="Disordered" evidence="1">
    <location>
        <begin position="168"/>
        <end position="193"/>
    </location>
</feature>
<dbReference type="InterPro" id="IPR012337">
    <property type="entry name" value="RNaseH-like_sf"/>
</dbReference>
<reference evidence="3" key="2">
    <citation type="submission" date="2018-10" db="EMBL/GenBank/DDBJ databases">
        <title>Effector identification in a new, highly contiguous assembly of the strawberry crown rot pathogen Phytophthora cactorum.</title>
        <authorList>
            <person name="Armitage A.D."/>
            <person name="Nellist C.F."/>
            <person name="Bates H."/>
            <person name="Vickerstaff R.J."/>
            <person name="Harrison R.J."/>
        </authorList>
    </citation>
    <scope>NUCLEOTIDE SEQUENCE</scope>
    <source>
        <strain evidence="3">15-7</strain>
        <strain evidence="4">4032</strain>
        <strain evidence="5">4040</strain>
        <strain evidence="6">P415</strain>
        <strain evidence="7">P421</strain>
    </source>
</reference>
<dbReference type="InterPro" id="IPR050951">
    <property type="entry name" value="Retrovirus_Pol_polyprotein"/>
</dbReference>
<dbReference type="Proteomes" id="UP000251314">
    <property type="component" value="Unassembled WGS sequence"/>
</dbReference>
<evidence type="ECO:0000313" key="5">
    <source>
        <dbReference type="EMBL" id="KAG2919318.1"/>
    </source>
</evidence>
<gene>
    <name evidence="8" type="ORF">PC110_g7622</name>
    <name evidence="3" type="ORF">PC113_g11585</name>
    <name evidence="4" type="ORF">PC115_g10376</name>
    <name evidence="5" type="ORF">PC117_g16822</name>
    <name evidence="6" type="ORF">PC118_g6844</name>
    <name evidence="7" type="ORF">PC129_g9194</name>
</gene>
<dbReference type="InterPro" id="IPR001584">
    <property type="entry name" value="Integrase_cat-core"/>
</dbReference>
<evidence type="ECO:0000313" key="4">
    <source>
        <dbReference type="EMBL" id="KAG2918655.1"/>
    </source>
</evidence>
<reference evidence="8 9" key="1">
    <citation type="submission" date="2018-01" db="EMBL/GenBank/DDBJ databases">
        <title>Draft genome of the strawberry crown rot pathogen Phytophthora cactorum.</title>
        <authorList>
            <person name="Armitage A.D."/>
            <person name="Lysoe E."/>
            <person name="Nellist C.F."/>
            <person name="Harrison R.J."/>
            <person name="Brurberg M.B."/>
        </authorList>
    </citation>
    <scope>NUCLEOTIDE SEQUENCE [LARGE SCALE GENOMIC DNA]</scope>
    <source>
        <strain evidence="8 9">10300</strain>
    </source>
</reference>
<evidence type="ECO:0000313" key="8">
    <source>
        <dbReference type="EMBL" id="RAW36092.1"/>
    </source>
</evidence>
<dbReference type="OrthoDB" id="441971at2759"/>
<dbReference type="STRING" id="29920.A0A329SKJ0"/>
<feature type="domain" description="Integrase catalytic" evidence="2">
    <location>
        <begin position="1"/>
        <end position="135"/>
    </location>
</feature>
<keyword evidence="9" id="KW-1185">Reference proteome</keyword>
<dbReference type="EMBL" id="RCMK01000610">
    <property type="protein sequence ID" value="KAG2919318.1"/>
    <property type="molecule type" value="Genomic_DNA"/>
</dbReference>
<dbReference type="InterPro" id="IPR036397">
    <property type="entry name" value="RNaseH_sf"/>
</dbReference>
<dbReference type="Proteomes" id="UP000697107">
    <property type="component" value="Unassembled WGS sequence"/>
</dbReference>
<dbReference type="PANTHER" id="PTHR37984">
    <property type="entry name" value="PROTEIN CBG26694"/>
    <property type="match status" value="1"/>
</dbReference>
<dbReference type="PANTHER" id="PTHR37984:SF5">
    <property type="entry name" value="PROTEIN NYNRIN-LIKE"/>
    <property type="match status" value="1"/>
</dbReference>
<dbReference type="Proteomes" id="UP000735874">
    <property type="component" value="Unassembled WGS sequence"/>
</dbReference>
<dbReference type="GO" id="GO:0015074">
    <property type="term" value="P:DNA integration"/>
    <property type="evidence" value="ECO:0007669"/>
    <property type="project" value="InterPro"/>
</dbReference>
<dbReference type="GO" id="GO:0003676">
    <property type="term" value="F:nucleic acid binding"/>
    <property type="evidence" value="ECO:0007669"/>
    <property type="project" value="InterPro"/>
</dbReference>
<evidence type="ECO:0000313" key="7">
    <source>
        <dbReference type="EMBL" id="KAG3220032.1"/>
    </source>
</evidence>
<proteinExistence type="predicted"/>
<dbReference type="Proteomes" id="UP000760860">
    <property type="component" value="Unassembled WGS sequence"/>
</dbReference>
<dbReference type="SUPFAM" id="SSF53098">
    <property type="entry name" value="Ribonuclease H-like"/>
    <property type="match status" value="1"/>
</dbReference>
<dbReference type="PROSITE" id="PS50994">
    <property type="entry name" value="INTEGRASE"/>
    <property type="match status" value="1"/>
</dbReference>
<dbReference type="VEuPathDB" id="FungiDB:PC110_g7622"/>
<evidence type="ECO:0000259" key="2">
    <source>
        <dbReference type="PROSITE" id="PS50994"/>
    </source>
</evidence>
<name>A0A329SKJ0_9STRA</name>